<dbReference type="PhylomeDB" id="A7TQ97"/>
<dbReference type="PANTHER" id="PTHR12978">
    <property type="entry name" value="HISTIDINE TRIAD HIT PROTEIN MEMBER"/>
    <property type="match status" value="1"/>
</dbReference>
<dbReference type="AlphaFoldDB" id="A7TQ97"/>
<dbReference type="Gene3D" id="3.30.428.10">
    <property type="entry name" value="HIT-like"/>
    <property type="match status" value="1"/>
</dbReference>
<dbReference type="FunFam" id="3.30.200.40:FF:000002">
    <property type="entry name" value="m7GpppX diphosphatase"/>
    <property type="match status" value="1"/>
</dbReference>
<proteinExistence type="inferred from homology"/>
<evidence type="ECO:0000256" key="1">
    <source>
        <dbReference type="ARBA" id="ARBA00004201"/>
    </source>
</evidence>
<comment type="similarity">
    <text evidence="3">Belongs to the HIT family.</text>
</comment>
<dbReference type="GO" id="GO:0016818">
    <property type="term" value="F:hydrolase activity, acting on acid anhydrides, in phosphorus-containing anhydrides"/>
    <property type="evidence" value="ECO:0007669"/>
    <property type="project" value="EnsemblFungi"/>
</dbReference>
<dbReference type="GO" id="GO:0009267">
    <property type="term" value="P:cellular response to starvation"/>
    <property type="evidence" value="ECO:0007669"/>
    <property type="project" value="EnsemblFungi"/>
</dbReference>
<dbReference type="GeneID" id="5543629"/>
<keyword evidence="4" id="KW-0963">Cytoplasm</keyword>
<dbReference type="Proteomes" id="UP000000267">
    <property type="component" value="Unassembled WGS sequence"/>
</dbReference>
<accession>A7TQ97</accession>
<evidence type="ECO:0000313" key="8">
    <source>
        <dbReference type="EMBL" id="EDO15551.1"/>
    </source>
</evidence>
<evidence type="ECO:0000256" key="6">
    <source>
        <dbReference type="ARBA" id="ARBA00061747"/>
    </source>
</evidence>
<dbReference type="PANTHER" id="PTHR12978:SF0">
    <property type="entry name" value="M7GPPPX DIPHOSPHATASE"/>
    <property type="match status" value="1"/>
</dbReference>
<dbReference type="GO" id="GO:0042803">
    <property type="term" value="F:protein homodimerization activity"/>
    <property type="evidence" value="ECO:0007669"/>
    <property type="project" value="EnsemblFungi"/>
</dbReference>
<evidence type="ECO:0000256" key="2">
    <source>
        <dbReference type="ARBA" id="ARBA00004556"/>
    </source>
</evidence>
<comment type="subunit">
    <text evidence="6">Homodimer. Forms heterodimer with DCS2; the interaction inhibits the DCS1 scavenger decapping activity during post-diauxic growth.</text>
</comment>
<dbReference type="KEGG" id="vpo:Kpol_1042p10"/>
<dbReference type="Gene3D" id="3.30.200.40">
    <property type="entry name" value="Scavenger mRNA decapping enzyme, N-terminal domain"/>
    <property type="match status" value="1"/>
</dbReference>
<dbReference type="OMA" id="PNTKWDG"/>
<dbReference type="GO" id="GO:0006979">
    <property type="term" value="P:response to oxidative stress"/>
    <property type="evidence" value="ECO:0007669"/>
    <property type="project" value="EnsemblFungi"/>
</dbReference>
<dbReference type="STRING" id="436907.A7TQ97"/>
<protein>
    <recommendedName>
        <fullName evidence="10">HIT domain-containing protein</fullName>
    </recommendedName>
</protein>
<evidence type="ECO:0008006" key="10">
    <source>
        <dbReference type="Google" id="ProtNLM"/>
    </source>
</evidence>
<dbReference type="GO" id="GO:0106095">
    <property type="term" value="C:m7G(5')pppN diphosphatase complex"/>
    <property type="evidence" value="ECO:0007669"/>
    <property type="project" value="EnsemblFungi"/>
</dbReference>
<dbReference type="FunFam" id="3.30.428.10:FF:000015">
    <property type="entry name" value="m7GpppX diphosphatase"/>
    <property type="match status" value="1"/>
</dbReference>
<dbReference type="eggNOG" id="KOG3969">
    <property type="taxonomic scope" value="Eukaryota"/>
</dbReference>
<dbReference type="FunCoup" id="A7TQ97">
    <property type="interactions" value="822"/>
</dbReference>
<dbReference type="GO" id="GO:0046982">
    <property type="term" value="F:protein heterodimerization activity"/>
    <property type="evidence" value="ECO:0007669"/>
    <property type="project" value="EnsemblFungi"/>
</dbReference>
<dbReference type="PIRSF" id="PIRSF028973">
    <property type="entry name" value="Scavenger_mRNA_decap_enz"/>
    <property type="match status" value="1"/>
</dbReference>
<organism evidence="9">
    <name type="scientific">Vanderwaltozyma polyspora (strain ATCC 22028 / DSM 70294 / BCRC 21397 / CBS 2163 / NBRC 10782 / NRRL Y-8283 / UCD 57-17)</name>
    <name type="common">Kluyveromyces polysporus</name>
    <dbReference type="NCBI Taxonomy" id="436907"/>
    <lineage>
        <taxon>Eukaryota</taxon>
        <taxon>Fungi</taxon>
        <taxon>Dikarya</taxon>
        <taxon>Ascomycota</taxon>
        <taxon>Saccharomycotina</taxon>
        <taxon>Saccharomycetes</taxon>
        <taxon>Saccharomycetales</taxon>
        <taxon>Saccharomycetaceae</taxon>
        <taxon>Vanderwaltozyma</taxon>
    </lineage>
</organism>
<dbReference type="PROSITE" id="PS00892">
    <property type="entry name" value="HIT_1"/>
    <property type="match status" value="1"/>
</dbReference>
<dbReference type="InParanoid" id="A7TQ97"/>
<evidence type="ECO:0000256" key="5">
    <source>
        <dbReference type="ARBA" id="ARBA00022553"/>
    </source>
</evidence>
<dbReference type="GO" id="GO:0044692">
    <property type="term" value="F:exoribonuclease activator activity"/>
    <property type="evidence" value="ECO:0007669"/>
    <property type="project" value="EnsemblFungi"/>
</dbReference>
<dbReference type="GO" id="GO:0005634">
    <property type="term" value="C:nucleus"/>
    <property type="evidence" value="ECO:0007669"/>
    <property type="project" value="TreeGrafter"/>
</dbReference>
<dbReference type="InterPro" id="IPR011145">
    <property type="entry name" value="Scavenger_mRNA_decap_enz_N"/>
</dbReference>
<dbReference type="InterPro" id="IPR036265">
    <property type="entry name" value="HIT-like_sf"/>
</dbReference>
<dbReference type="Pfam" id="PF05652">
    <property type="entry name" value="DcpS"/>
    <property type="match status" value="1"/>
</dbReference>
<gene>
    <name evidence="8" type="ORF">Kpol_1042p10</name>
</gene>
<dbReference type="GO" id="GO:0006970">
    <property type="term" value="P:response to osmotic stress"/>
    <property type="evidence" value="ECO:0007669"/>
    <property type="project" value="EnsemblFungi"/>
</dbReference>
<dbReference type="GO" id="GO:0000340">
    <property type="term" value="F:RNA 7-methylguanosine cap binding"/>
    <property type="evidence" value="ECO:0007669"/>
    <property type="project" value="EnsemblFungi"/>
</dbReference>
<dbReference type="EMBL" id="DS480455">
    <property type="protein sequence ID" value="EDO15551.1"/>
    <property type="molecule type" value="Genomic_DNA"/>
</dbReference>
<dbReference type="GO" id="GO:0031086">
    <property type="term" value="P:nuclear-transcribed mRNA catabolic process, deadenylation-independent decay"/>
    <property type="evidence" value="ECO:0007669"/>
    <property type="project" value="EnsemblFungi"/>
</dbReference>
<dbReference type="InterPro" id="IPR008594">
    <property type="entry name" value="DcpS/DCS2"/>
</dbReference>
<name>A7TQ97_VANPO</name>
<dbReference type="GO" id="GO:0000932">
    <property type="term" value="C:P-body"/>
    <property type="evidence" value="ECO:0007669"/>
    <property type="project" value="UniProtKB-SubCell"/>
</dbReference>
<keyword evidence="5" id="KW-0597">Phosphoprotein</keyword>
<dbReference type="Pfam" id="PF11969">
    <property type="entry name" value="DcpS_C"/>
    <property type="match status" value="1"/>
</dbReference>
<keyword evidence="9" id="KW-1185">Reference proteome</keyword>
<sequence>MSEQEVKNQEFKNLVNRFKFVRVLDSNPQTKVLSLLGKIDDKDAILTAEKTHFLFDETKRSQYNLNFNDSNEDDNNPPIFYHCENEYSCVNGIEEVTEIASNDIYHWGLVLLKQDIEQSPTARLNIIWPASTVHVKRYEKQSYHLIRETPEIYKNIVRPYIDESIAKGKLSWVNEILYEDVEADRVVYKDFSEDSKRDGFVILPNTKWDGVNLDSLYLVAIVYRNDLTSVRDLKPSDRDWLININNKIRSIVPACYNYGVHADELRIFVHYQPSYYYFHIHIVNIKHAGLEDNMAAGKAILLDEIIDNLNFLGPNGYQDKTLTYVIGENTDLWKRGLKDEVEKQLESDGIPKTPAIINTFDEGH</sequence>
<evidence type="ECO:0000256" key="4">
    <source>
        <dbReference type="ARBA" id="ARBA00022490"/>
    </source>
</evidence>
<dbReference type="GO" id="GO:0009408">
    <property type="term" value="P:response to heat"/>
    <property type="evidence" value="ECO:0007669"/>
    <property type="project" value="EnsemblFungi"/>
</dbReference>
<dbReference type="SUPFAM" id="SSF102860">
    <property type="entry name" value="mRNA decapping enzyme DcpS N-terminal domain"/>
    <property type="match status" value="1"/>
</dbReference>
<dbReference type="GO" id="GO:0007584">
    <property type="term" value="P:response to nutrient"/>
    <property type="evidence" value="ECO:0007669"/>
    <property type="project" value="EnsemblFungi"/>
</dbReference>
<feature type="active site" description="Nucleophile" evidence="7">
    <location>
        <position position="279"/>
    </location>
</feature>
<evidence type="ECO:0000256" key="3">
    <source>
        <dbReference type="ARBA" id="ARBA00010208"/>
    </source>
</evidence>
<reference evidence="8 9" key="1">
    <citation type="journal article" date="2007" name="Proc. Natl. Acad. Sci. U.S.A.">
        <title>Independent sorting-out of thousands of duplicated gene pairs in two yeast species descended from a whole-genome duplication.</title>
        <authorList>
            <person name="Scannell D.R."/>
            <person name="Frank A.C."/>
            <person name="Conant G.C."/>
            <person name="Byrne K.P."/>
            <person name="Woolfit M."/>
            <person name="Wolfe K.H."/>
        </authorList>
    </citation>
    <scope>NUCLEOTIDE SEQUENCE [LARGE SCALE GENOMIC DNA]</scope>
    <source>
        <strain evidence="9">ATCC 22028 / DSM 70294 / BCRC 21397 / CBS 2163 / NBRC 10782 / NRRL Y-8283 / UCD 57-17</strain>
    </source>
</reference>
<dbReference type="GO" id="GO:0000290">
    <property type="term" value="P:deadenylation-dependent decapping of nuclear-transcribed mRNA"/>
    <property type="evidence" value="ECO:0007669"/>
    <property type="project" value="EnsemblFungi"/>
</dbReference>
<dbReference type="GO" id="GO:0048471">
    <property type="term" value="C:perinuclear region of cytoplasm"/>
    <property type="evidence" value="ECO:0007669"/>
    <property type="project" value="UniProtKB-SubCell"/>
</dbReference>
<dbReference type="RefSeq" id="XP_001643409.1">
    <property type="nucleotide sequence ID" value="XM_001643359.1"/>
</dbReference>
<evidence type="ECO:0000256" key="7">
    <source>
        <dbReference type="PIRSR" id="PIRSR028973-1"/>
    </source>
</evidence>
<dbReference type="OrthoDB" id="10264956at2759"/>
<evidence type="ECO:0000313" key="9">
    <source>
        <dbReference type="Proteomes" id="UP000000267"/>
    </source>
</evidence>
<dbReference type="SUPFAM" id="SSF54197">
    <property type="entry name" value="HIT-like"/>
    <property type="match status" value="1"/>
</dbReference>
<comment type="subcellular location">
    <subcellularLocation>
        <location evidence="1">Cytoplasm</location>
        <location evidence="1">P-body</location>
    </subcellularLocation>
    <subcellularLocation>
        <location evidence="2">Cytoplasm</location>
        <location evidence="2">Perinuclear region</location>
    </subcellularLocation>
</comment>
<dbReference type="InterPro" id="IPR019808">
    <property type="entry name" value="Histidine_triad_CS"/>
</dbReference>
<dbReference type="HOGENOM" id="CLU_041045_0_1_1"/>